<dbReference type="Proteomes" id="UP000238479">
    <property type="component" value="Chromosome 7"/>
</dbReference>
<reference evidence="1 2" key="1">
    <citation type="journal article" date="2018" name="Nat. Genet.">
        <title>The Rosa genome provides new insights in the design of modern roses.</title>
        <authorList>
            <person name="Bendahmane M."/>
        </authorList>
    </citation>
    <scope>NUCLEOTIDE SEQUENCE [LARGE SCALE GENOMIC DNA]</scope>
    <source>
        <strain evidence="2">cv. Old Blush</strain>
    </source>
</reference>
<comment type="caution">
    <text evidence="1">The sequence shown here is derived from an EMBL/GenBank/DDBJ whole genome shotgun (WGS) entry which is preliminary data.</text>
</comment>
<dbReference type="Gramene" id="PRQ21010">
    <property type="protein sequence ID" value="PRQ21010"/>
    <property type="gene ID" value="RchiOBHm_Chr7g0234461"/>
</dbReference>
<dbReference type="GO" id="GO:0050521">
    <property type="term" value="F:alpha-glucan, water dikinase activity"/>
    <property type="evidence" value="ECO:0007669"/>
    <property type="project" value="UniProtKB-EC"/>
</dbReference>
<organism evidence="1 2">
    <name type="scientific">Rosa chinensis</name>
    <name type="common">China rose</name>
    <dbReference type="NCBI Taxonomy" id="74649"/>
    <lineage>
        <taxon>Eukaryota</taxon>
        <taxon>Viridiplantae</taxon>
        <taxon>Streptophyta</taxon>
        <taxon>Embryophyta</taxon>
        <taxon>Tracheophyta</taxon>
        <taxon>Spermatophyta</taxon>
        <taxon>Magnoliopsida</taxon>
        <taxon>eudicotyledons</taxon>
        <taxon>Gunneridae</taxon>
        <taxon>Pentapetalae</taxon>
        <taxon>rosids</taxon>
        <taxon>fabids</taxon>
        <taxon>Rosales</taxon>
        <taxon>Rosaceae</taxon>
        <taxon>Rosoideae</taxon>
        <taxon>Rosoideae incertae sedis</taxon>
        <taxon>Rosa</taxon>
    </lineage>
</organism>
<keyword evidence="1" id="KW-0808">Transferase</keyword>
<dbReference type="SUPFAM" id="SSF56059">
    <property type="entry name" value="Glutathione synthetase ATP-binding domain-like"/>
    <property type="match status" value="1"/>
</dbReference>
<gene>
    <name evidence="1" type="ORF">RchiOBHm_Chr7g0234461</name>
</gene>
<dbReference type="Gene3D" id="3.30.470.20">
    <property type="entry name" value="ATP-grasp fold, B domain"/>
    <property type="match status" value="1"/>
</dbReference>
<sequence>MHGCKFKKSSVLIMPLLFTQKIPHVREYCRNLQRVKGLGETLVGAYPGRAMSFITQKANLNSPIVNCYPSKPIWLYSKQSVTFRADSNAEVLEGYAGAGLHDSVIMDKEEKIVWDYSSDRMIFDRGFQVSLFSRIADVGKILEGLYGCPQDIEGVVKDGLIYVVQSRPQI</sequence>
<proteinExistence type="predicted"/>
<dbReference type="STRING" id="74649.A0A2P6PGF7"/>
<dbReference type="PANTHER" id="PTHR46999">
    <property type="entry name" value="ALPHA-GLUCAN WATER DIKINASE 1, CHLOROPLASTIC-RELATED"/>
    <property type="match status" value="1"/>
</dbReference>
<dbReference type="EC" id="2.7.9.4" evidence="1"/>
<keyword evidence="1" id="KW-0418">Kinase</keyword>
<evidence type="ECO:0000313" key="1">
    <source>
        <dbReference type="EMBL" id="PRQ21010.1"/>
    </source>
</evidence>
<dbReference type="PANTHER" id="PTHR46999:SF4">
    <property type="entry name" value="ALPHA-GLUCAN WATER DIKINASE 2"/>
    <property type="match status" value="1"/>
</dbReference>
<accession>A0A2P6PGF7</accession>
<protein>
    <submittedName>
        <fullName evidence="1">Putative alpha-glucan, water dikinase</fullName>
        <ecNumber evidence="1">2.7.9.4</ecNumber>
    </submittedName>
</protein>
<name>A0A2P6PGF7_ROSCH</name>
<evidence type="ECO:0000313" key="2">
    <source>
        <dbReference type="Proteomes" id="UP000238479"/>
    </source>
</evidence>
<keyword evidence="2" id="KW-1185">Reference proteome</keyword>
<dbReference type="EMBL" id="PDCK01000045">
    <property type="protein sequence ID" value="PRQ21010.1"/>
    <property type="molecule type" value="Genomic_DNA"/>
</dbReference>
<dbReference type="AlphaFoldDB" id="A0A2P6PGF7"/>